<dbReference type="InterPro" id="IPR036116">
    <property type="entry name" value="FN3_sf"/>
</dbReference>
<dbReference type="InterPro" id="IPR003961">
    <property type="entry name" value="FN3_dom"/>
</dbReference>
<sequence>MTTSSKSIALAAVATVVAALLAVVPAGPAAADPLPTTDLPRCGSPGAGRPCLGAVTRNGVVVPVGDPTWQISAKRAEIEGAHVLMLHALRAGSFDLGAPALADRWTVTLETGAIVPRSVAGYARDAVVSRSVTGTGHRITVSLRPVTISGQCDMSAWPWRCPEWAADPDPIDNHEWDAAWSLDLSDFGQWTDPVQRAAAYGMDFFTNAAAASMPPAVVVDPSTGADMLRIDLANRHYREDGVTVVRGRTELSIPHAFLRAAYGVPDPATLTPAGVTVSGAAGATTTVAHVGGRLRIVIDGMTFSHRRLFVRRGTITPTRPTKVRAARTTSRKAVVRFRKATARGAAVRGYRVTCKATRGAHVRRAKVGPAKRRVVVTRLKPGRAYSCRVVALSKAGTGAPSKAVRVKARR</sequence>
<gene>
    <name evidence="5" type="ORF">FE697_016950</name>
</gene>
<dbReference type="AlphaFoldDB" id="A0A5Q6RRL6"/>
<feature type="chain" id="PRO_5024359246" evidence="3">
    <location>
        <begin position="32"/>
        <end position="410"/>
    </location>
</feature>
<dbReference type="OrthoDB" id="5241356at2"/>
<keyword evidence="3" id="KW-0732">Signal</keyword>
<dbReference type="CDD" id="cd00063">
    <property type="entry name" value="FN3"/>
    <property type="match status" value="1"/>
</dbReference>
<evidence type="ECO:0000259" key="4">
    <source>
        <dbReference type="PROSITE" id="PS50853"/>
    </source>
</evidence>
<dbReference type="RefSeq" id="WP_149770804.1">
    <property type="nucleotide sequence ID" value="NZ_VDFQ02000005.1"/>
</dbReference>
<feature type="signal peptide" evidence="3">
    <location>
        <begin position="1"/>
        <end position="31"/>
    </location>
</feature>
<keyword evidence="2" id="KW-0119">Carbohydrate metabolism</keyword>
<keyword evidence="2" id="KW-0624">Polysaccharide degradation</keyword>
<comment type="caution">
    <text evidence="5">The sequence shown here is derived from an EMBL/GenBank/DDBJ whole genome shotgun (WGS) entry which is preliminary data.</text>
</comment>
<dbReference type="InterPro" id="IPR013783">
    <property type="entry name" value="Ig-like_fold"/>
</dbReference>
<dbReference type="Proteomes" id="UP000307768">
    <property type="component" value="Unassembled WGS sequence"/>
</dbReference>
<reference evidence="5 6" key="1">
    <citation type="submission" date="2019-09" db="EMBL/GenBank/DDBJ databases">
        <title>Mumia zhuanghuii sp. nov. isolated from the intestinal contents of plateau pika (Ochotona curzoniae) in the Qinghai-Tibet plateau of China.</title>
        <authorList>
            <person name="Tian Z."/>
        </authorList>
    </citation>
    <scope>NUCLEOTIDE SEQUENCE [LARGE SCALE GENOMIC DNA]</scope>
    <source>
        <strain evidence="6">350</strain>
    </source>
</reference>
<dbReference type="SUPFAM" id="SSF49265">
    <property type="entry name" value="Fibronectin type III"/>
    <property type="match status" value="1"/>
</dbReference>
<protein>
    <submittedName>
        <fullName evidence="5">Fibronectin type III domain-containing protein</fullName>
    </submittedName>
</protein>
<name>A0A5Q6RRL6_9ACTN</name>
<dbReference type="Gene3D" id="2.60.40.10">
    <property type="entry name" value="Immunoglobulins"/>
    <property type="match status" value="1"/>
</dbReference>
<evidence type="ECO:0000256" key="1">
    <source>
        <dbReference type="ARBA" id="ARBA00023295"/>
    </source>
</evidence>
<evidence type="ECO:0000256" key="3">
    <source>
        <dbReference type="SAM" id="SignalP"/>
    </source>
</evidence>
<dbReference type="GO" id="GO:0000272">
    <property type="term" value="P:polysaccharide catabolic process"/>
    <property type="evidence" value="ECO:0007669"/>
    <property type="project" value="UniProtKB-KW"/>
</dbReference>
<dbReference type="Pfam" id="PF00041">
    <property type="entry name" value="fn3"/>
    <property type="match status" value="1"/>
</dbReference>
<proteinExistence type="predicted"/>
<keyword evidence="1" id="KW-0326">Glycosidase</keyword>
<accession>A0A5Q6RRL6</accession>
<dbReference type="EMBL" id="VDFQ02000005">
    <property type="protein sequence ID" value="KAA1420635.1"/>
    <property type="molecule type" value="Genomic_DNA"/>
</dbReference>
<dbReference type="SMART" id="SM00060">
    <property type="entry name" value="FN3"/>
    <property type="match status" value="1"/>
</dbReference>
<keyword evidence="1" id="KW-0378">Hydrolase</keyword>
<evidence type="ECO:0000313" key="5">
    <source>
        <dbReference type="EMBL" id="KAA1420635.1"/>
    </source>
</evidence>
<organism evidence="5 6">
    <name type="scientific">Mumia zhuanghuii</name>
    <dbReference type="NCBI Taxonomy" id="2585211"/>
    <lineage>
        <taxon>Bacteria</taxon>
        <taxon>Bacillati</taxon>
        <taxon>Actinomycetota</taxon>
        <taxon>Actinomycetes</taxon>
        <taxon>Propionibacteriales</taxon>
        <taxon>Nocardioidaceae</taxon>
        <taxon>Mumia</taxon>
    </lineage>
</organism>
<feature type="domain" description="Fibronectin type-III" evidence="4">
    <location>
        <begin position="319"/>
        <end position="410"/>
    </location>
</feature>
<evidence type="ECO:0000256" key="2">
    <source>
        <dbReference type="ARBA" id="ARBA00023326"/>
    </source>
</evidence>
<dbReference type="PROSITE" id="PS50853">
    <property type="entry name" value="FN3"/>
    <property type="match status" value="1"/>
</dbReference>
<dbReference type="GO" id="GO:0016798">
    <property type="term" value="F:hydrolase activity, acting on glycosyl bonds"/>
    <property type="evidence" value="ECO:0007669"/>
    <property type="project" value="UniProtKB-KW"/>
</dbReference>
<evidence type="ECO:0000313" key="6">
    <source>
        <dbReference type="Proteomes" id="UP000307768"/>
    </source>
</evidence>